<keyword evidence="5 8" id="KW-0378">Hydrolase</keyword>
<evidence type="ECO:0000313" key="9">
    <source>
        <dbReference type="EMBL" id="CCD83227.1"/>
    </source>
</evidence>
<protein>
    <recommendedName>
        <fullName evidence="8">Metalloendopeptidase</fullName>
        <ecNumber evidence="8">3.4.24.-</ecNumber>
    </recommendedName>
</protein>
<evidence type="ECO:0000256" key="6">
    <source>
        <dbReference type="ARBA" id="ARBA00022833"/>
    </source>
</evidence>
<evidence type="ECO:0000256" key="5">
    <source>
        <dbReference type="ARBA" id="ARBA00022801"/>
    </source>
</evidence>
<dbReference type="GO" id="GO:0008270">
    <property type="term" value="F:zinc ion binding"/>
    <property type="evidence" value="ECO:0007669"/>
    <property type="project" value="UniProtKB-UniRule"/>
</dbReference>
<keyword evidence="10" id="KW-1185">Reference proteome</keyword>
<evidence type="ECO:0000256" key="7">
    <source>
        <dbReference type="ARBA" id="ARBA00023049"/>
    </source>
</evidence>
<evidence type="ECO:0000256" key="3">
    <source>
        <dbReference type="ARBA" id="ARBA00022670"/>
    </source>
</evidence>
<dbReference type="PIRSF" id="PIRSF015679">
    <property type="entry name" value="Peptidase_M44"/>
    <property type="match status" value="1"/>
</dbReference>
<name>U3UB96_9POXV</name>
<sequence length="593" mass="67017">MIVLANGVRLFVNESMAKDIFVGIANFGFENDVADVLGVSHLLEHVLISFDPGRFVANATTSRNCMSFWCRAVDARRGNDAVRLLTSWFFPDGRLRVDFSGVRIADYIHELENEYYFRNEILHCLDVITFLCGGDLYNGGRLCMLERADEVRDLLAKRMRRIAGPNVVIFVKRLGPSVLSLLSRTFGALPRCPDSVMGRLPKDIGGKIVMMPTPFYTMMVHVPATVDNVLAILYLSEAYHLVDFEAVGASLYVSISFVHEDDFDRFMRGEAVPRFGEPGALDIGEGDDFLMNLYLCFPWMKNDILDYVAEFEANKVAIVRGLERDIRDAVLARDLVAVYPNFSKSVFNAQDSQRHRLVVMDAQPCAASEALGRRDAVFMRKQPTRDEMFVRYGDTRLLDVVAMAVGQRSLTLRRTRDGVRVQHRMSATDMRSILESDVFLKYSRSRPAALYQYILLDFFTSGRSIEDILANRESALVFHGRGENRLVFGRRTKFAVTSGSSFVCGVVRGGGVSEDWAVGLMWRLKRKGLIYSMDHTKLRGRRTMFLFAFSIYPEKVYSFLTKDAAVKDHCLVVSTVGEEDFSALYKSVTVRLG</sequence>
<comment type="cofactor">
    <cofactor evidence="1 8">
        <name>Zn(2+)</name>
        <dbReference type="ChEBI" id="CHEBI:29105"/>
    </cofactor>
</comment>
<dbReference type="EMBL" id="HE601899">
    <property type="protein sequence ID" value="CCD83227.1"/>
    <property type="molecule type" value="Genomic_DNA"/>
</dbReference>
<proteinExistence type="inferred from homology"/>
<comment type="similarity">
    <text evidence="2 8">Belongs to the peptidase M44 family.</text>
</comment>
<evidence type="ECO:0000256" key="4">
    <source>
        <dbReference type="ARBA" id="ARBA00022723"/>
    </source>
</evidence>
<keyword evidence="7 8" id="KW-0482">Metalloprotease</keyword>
<evidence type="ECO:0000256" key="2">
    <source>
        <dbReference type="ARBA" id="ARBA00007580"/>
    </source>
</evidence>
<dbReference type="KEGG" id="vg:18158396"/>
<evidence type="ECO:0000313" key="10">
    <source>
        <dbReference type="Proteomes" id="UP000144311"/>
    </source>
</evidence>
<dbReference type="GO" id="GO:0006508">
    <property type="term" value="P:proteolysis"/>
    <property type="evidence" value="ECO:0007669"/>
    <property type="project" value="UniProtKB-KW"/>
</dbReference>
<gene>
    <name evidence="9" type="primary">G1L</name>
    <name evidence="9" type="ORF">SQPV_0440</name>
</gene>
<dbReference type="GeneID" id="18158396"/>
<dbReference type="GO" id="GO:0019058">
    <property type="term" value="P:viral life cycle"/>
    <property type="evidence" value="ECO:0007669"/>
    <property type="project" value="UniProtKB-UniRule"/>
</dbReference>
<dbReference type="InterPro" id="IPR005072">
    <property type="entry name" value="Peptidase_M44"/>
</dbReference>
<dbReference type="Pfam" id="PF03410">
    <property type="entry name" value="Peptidase_M44"/>
    <property type="match status" value="1"/>
</dbReference>
<keyword evidence="3 8" id="KW-0645">Protease</keyword>
<dbReference type="Proteomes" id="UP000144311">
    <property type="component" value="Segment"/>
</dbReference>
<evidence type="ECO:0000256" key="1">
    <source>
        <dbReference type="ARBA" id="ARBA00001947"/>
    </source>
</evidence>
<dbReference type="EC" id="3.4.24.-" evidence="8"/>
<evidence type="ECO:0000256" key="8">
    <source>
        <dbReference type="PIRNR" id="PIRNR015679"/>
    </source>
</evidence>
<dbReference type="OrthoDB" id="1933at10239"/>
<organism evidence="9 10">
    <name type="scientific">Squirrelpox virus</name>
    <dbReference type="NCBI Taxonomy" id="240426"/>
    <lineage>
        <taxon>Viruses</taxon>
        <taxon>Varidnaviria</taxon>
        <taxon>Bamfordvirae</taxon>
        <taxon>Nucleocytoviricota</taxon>
        <taxon>Pokkesviricetes</taxon>
        <taxon>Chitovirales</taxon>
        <taxon>Poxviridae</taxon>
        <taxon>Chordopoxvirinae</taxon>
        <taxon>Sciuripoxvirus</taxon>
        <taxon>Sciuripoxvirus squirrelpox</taxon>
    </lineage>
</organism>
<dbReference type="GO" id="GO:0004222">
    <property type="term" value="F:metalloendopeptidase activity"/>
    <property type="evidence" value="ECO:0007669"/>
    <property type="project" value="UniProtKB-UniRule"/>
</dbReference>
<reference evidence="9 10" key="1">
    <citation type="submission" date="2011-10" db="EMBL/GenBank/DDBJ databases">
        <authorList>
            <person name="Darby A."/>
        </authorList>
    </citation>
    <scope>NUCLEOTIDE SEQUENCE [LARGE SCALE GENOMIC DNA]</scope>
    <source>
        <strain evidence="9">Red squirrel UK</strain>
    </source>
</reference>
<reference evidence="9 10" key="2">
    <citation type="submission" date="2013-10" db="EMBL/GenBank/DDBJ databases">
        <title>The genome of epidemic Squirrel Poxvirus reveals novel virulence genes.</title>
        <authorList>
            <person name="Darby A.C."/>
            <person name="McInnes C.J."/>
            <person name="Kjaer K.H."/>
            <person name="Wood A.R."/>
            <person name="Hughes M."/>
            <person name="Martensen P.M."/>
            <person name="Radford A.D."/>
            <person name="Hall N."/>
            <person name="Chantrey J."/>
        </authorList>
    </citation>
    <scope>NUCLEOTIDE SEQUENCE [LARGE SCALE GENOMIC DNA]</scope>
    <source>
        <strain evidence="9">Red squirrel UK</strain>
    </source>
</reference>
<keyword evidence="4 8" id="KW-0479">Metal-binding</keyword>
<keyword evidence="6 8" id="KW-0862">Zinc</keyword>
<dbReference type="RefSeq" id="YP_008658469.1">
    <property type="nucleotide sequence ID" value="NC_022563.1"/>
</dbReference>
<accession>U3UB96</accession>